<feature type="domain" description="CheW-like" evidence="1">
    <location>
        <begin position="3"/>
        <end position="142"/>
    </location>
</feature>
<dbReference type="GO" id="GO:0005829">
    <property type="term" value="C:cytosol"/>
    <property type="evidence" value="ECO:0007669"/>
    <property type="project" value="TreeGrafter"/>
</dbReference>
<name>A0A372L7E5_9BACI</name>
<dbReference type="EMBL" id="QVTD01000017">
    <property type="protein sequence ID" value="RFU61130.1"/>
    <property type="molecule type" value="Genomic_DNA"/>
</dbReference>
<sequence>METAKYIVFKAGKEDFGIPVSSVISIEKMQAITELPQMPNYILGITNLRDMVVPVLDTVQILFNRRFKSTGQNRIMLVNLNGATMGVLVEEAKEILDVLIEDIKEMNGMLIQNAAYLSGVVKTDQGFVTLLNPAGLLNNLEEIEAIQQQNMQMTS</sequence>
<dbReference type="Gene3D" id="2.40.50.180">
    <property type="entry name" value="CheA-289, Domain 4"/>
    <property type="match status" value="1"/>
</dbReference>
<dbReference type="InterPro" id="IPR002545">
    <property type="entry name" value="CheW-lke_dom"/>
</dbReference>
<dbReference type="PANTHER" id="PTHR22617">
    <property type="entry name" value="CHEMOTAXIS SENSOR HISTIDINE KINASE-RELATED"/>
    <property type="match status" value="1"/>
</dbReference>
<evidence type="ECO:0000313" key="3">
    <source>
        <dbReference type="Proteomes" id="UP000262939"/>
    </source>
</evidence>
<evidence type="ECO:0000259" key="1">
    <source>
        <dbReference type="PROSITE" id="PS50851"/>
    </source>
</evidence>
<dbReference type="SMART" id="SM00260">
    <property type="entry name" value="CheW"/>
    <property type="match status" value="1"/>
</dbReference>
<dbReference type="Pfam" id="PF01584">
    <property type="entry name" value="CheW"/>
    <property type="match status" value="1"/>
</dbReference>
<dbReference type="PROSITE" id="PS50851">
    <property type="entry name" value="CHEW"/>
    <property type="match status" value="1"/>
</dbReference>
<organism evidence="2 3">
    <name type="scientific">Peribacillus glennii</name>
    <dbReference type="NCBI Taxonomy" id="2303991"/>
    <lineage>
        <taxon>Bacteria</taxon>
        <taxon>Bacillati</taxon>
        <taxon>Bacillota</taxon>
        <taxon>Bacilli</taxon>
        <taxon>Bacillales</taxon>
        <taxon>Bacillaceae</taxon>
        <taxon>Peribacillus</taxon>
    </lineage>
</organism>
<dbReference type="GO" id="GO:0007165">
    <property type="term" value="P:signal transduction"/>
    <property type="evidence" value="ECO:0007669"/>
    <property type="project" value="InterPro"/>
</dbReference>
<dbReference type="SUPFAM" id="SSF50341">
    <property type="entry name" value="CheW-like"/>
    <property type="match status" value="1"/>
</dbReference>
<dbReference type="Proteomes" id="UP000262939">
    <property type="component" value="Unassembled WGS sequence"/>
</dbReference>
<dbReference type="GO" id="GO:0006935">
    <property type="term" value="P:chemotaxis"/>
    <property type="evidence" value="ECO:0007669"/>
    <property type="project" value="InterPro"/>
</dbReference>
<reference evidence="2 3" key="1">
    <citation type="submission" date="2018-08" db="EMBL/GenBank/DDBJ databases">
        <title>Bacillus chawlae sp. nov., Bacillus glennii sp. nov., and Bacillus saganii sp. nov. Isolated from the Vehicle Assembly Building at Kennedy Space Center where the Viking Spacecraft were Assembled.</title>
        <authorList>
            <person name="Seuylemezian A."/>
            <person name="Vaishampayan P."/>
        </authorList>
    </citation>
    <scope>NUCLEOTIDE SEQUENCE [LARGE SCALE GENOMIC DNA]</scope>
    <source>
        <strain evidence="2 3">V44-8</strain>
    </source>
</reference>
<comment type="caution">
    <text evidence="2">The sequence shown here is derived from an EMBL/GenBank/DDBJ whole genome shotgun (WGS) entry which is preliminary data.</text>
</comment>
<protein>
    <submittedName>
        <fullName evidence="2">Chemotaxis protein CheW</fullName>
    </submittedName>
</protein>
<proteinExistence type="predicted"/>
<keyword evidence="3" id="KW-1185">Reference proteome</keyword>
<dbReference type="InterPro" id="IPR039315">
    <property type="entry name" value="CheW"/>
</dbReference>
<gene>
    <name evidence="2" type="ORF">D0466_19300</name>
</gene>
<dbReference type="OrthoDB" id="9787997at2"/>
<dbReference type="PANTHER" id="PTHR22617:SF23">
    <property type="entry name" value="CHEMOTAXIS PROTEIN CHEW"/>
    <property type="match status" value="1"/>
</dbReference>
<dbReference type="RefSeq" id="WP_117324164.1">
    <property type="nucleotide sequence ID" value="NZ_QVTD01000017.1"/>
</dbReference>
<dbReference type="InterPro" id="IPR036061">
    <property type="entry name" value="CheW-like_dom_sf"/>
</dbReference>
<dbReference type="AlphaFoldDB" id="A0A372L7E5"/>
<accession>A0A372L7E5</accession>
<evidence type="ECO:0000313" key="2">
    <source>
        <dbReference type="EMBL" id="RFU61130.1"/>
    </source>
</evidence>
<dbReference type="Gene3D" id="2.30.30.40">
    <property type="entry name" value="SH3 Domains"/>
    <property type="match status" value="1"/>
</dbReference>